<dbReference type="AlphaFoldDB" id="A0A482XZ16"/>
<accession>A0A482XZ16</accession>
<name>A0A482XZ16_9EURY</name>
<protein>
    <submittedName>
        <fullName evidence="1">Uncharacterized protein</fullName>
    </submittedName>
</protein>
<dbReference type="EMBL" id="SHMR01000007">
    <property type="protein sequence ID" value="RZH67264.1"/>
    <property type="molecule type" value="Genomic_DNA"/>
</dbReference>
<sequence>MGHVPHARQEASPAKRSDARCACGARADGYDAGSDEPVCQSCAPLRTDGGPTSGTPEERRQADALETIVNELRYQNAVLTEVIATLDAIHGEGLRSATAINTAIDDHLTTRNEQEVTR</sequence>
<gene>
    <name evidence="1" type="ORF">ELS17_15715</name>
</gene>
<evidence type="ECO:0000313" key="1">
    <source>
        <dbReference type="EMBL" id="RZH67264.1"/>
    </source>
</evidence>
<evidence type="ECO:0000313" key="2">
    <source>
        <dbReference type="Proteomes" id="UP000292704"/>
    </source>
</evidence>
<dbReference type="OrthoDB" id="167593at2157"/>
<comment type="caution">
    <text evidence="1">The sequence shown here is derived from an EMBL/GenBank/DDBJ whole genome shotgun (WGS) entry which is preliminary data.</text>
</comment>
<reference evidence="1 2" key="1">
    <citation type="submission" date="2019-02" db="EMBL/GenBank/DDBJ databases">
        <title>Genome analysis provides insights into bioremediation potentialities and Haloocin production by Natrinema altunense strain 4.1R isolated from Chott Douz in Tunisian desert.</title>
        <authorList>
            <person name="Najjari A."/>
            <person name="Youssef N."/>
            <person name="Ben Dhia O."/>
            <person name="Ferjani R."/>
            <person name="El Hidri D."/>
            <person name="Ouzari H.I."/>
            <person name="Cherif A."/>
        </authorList>
    </citation>
    <scope>NUCLEOTIDE SEQUENCE [LARGE SCALE GENOMIC DNA]</scope>
    <source>
        <strain evidence="1 2">4.1R</strain>
    </source>
</reference>
<dbReference type="Proteomes" id="UP000292704">
    <property type="component" value="Unassembled WGS sequence"/>
</dbReference>
<proteinExistence type="predicted"/>
<organism evidence="1 2">
    <name type="scientific">Natrinema altunense</name>
    <dbReference type="NCBI Taxonomy" id="222984"/>
    <lineage>
        <taxon>Archaea</taxon>
        <taxon>Methanobacteriati</taxon>
        <taxon>Methanobacteriota</taxon>
        <taxon>Stenosarchaea group</taxon>
        <taxon>Halobacteria</taxon>
        <taxon>Halobacteriales</taxon>
        <taxon>Natrialbaceae</taxon>
        <taxon>Natrinema</taxon>
    </lineage>
</organism>